<evidence type="ECO:0000313" key="1">
    <source>
        <dbReference type="EMBL" id="MCK7611203.1"/>
    </source>
</evidence>
<evidence type="ECO:0000313" key="2">
    <source>
        <dbReference type="Proteomes" id="UP001431221"/>
    </source>
</evidence>
<protein>
    <recommendedName>
        <fullName evidence="3">Polymer-forming cytoskeletal protein</fullName>
    </recommendedName>
</protein>
<dbReference type="RefSeq" id="WP_248150721.1">
    <property type="nucleotide sequence ID" value="NZ_JALNMJ010000002.1"/>
</dbReference>
<accession>A0ABT0GQS9</accession>
<proteinExistence type="predicted"/>
<dbReference type="EMBL" id="JALNMJ010000002">
    <property type="protein sequence ID" value="MCK7611203.1"/>
    <property type="molecule type" value="Genomic_DNA"/>
</dbReference>
<organism evidence="1 2">
    <name type="scientific">Roseibium sediminicola</name>
    <dbReference type="NCBI Taxonomy" id="2933272"/>
    <lineage>
        <taxon>Bacteria</taxon>
        <taxon>Pseudomonadati</taxon>
        <taxon>Pseudomonadota</taxon>
        <taxon>Alphaproteobacteria</taxon>
        <taxon>Hyphomicrobiales</taxon>
        <taxon>Stappiaceae</taxon>
        <taxon>Roseibium</taxon>
    </lineage>
</organism>
<dbReference type="Proteomes" id="UP001431221">
    <property type="component" value="Unassembled WGS sequence"/>
</dbReference>
<sequence length="86" mass="9164">MKEFHGICSEHCIADEHLNFHGIAETGLTVRAGIIVNLHGVLQGPVIVEKDARLTIYGLLEGEIDDQGGKIIVRGTASSLAGKKDS</sequence>
<evidence type="ECO:0008006" key="3">
    <source>
        <dbReference type="Google" id="ProtNLM"/>
    </source>
</evidence>
<gene>
    <name evidence="1" type="ORF">M0H32_03425</name>
</gene>
<reference evidence="1" key="1">
    <citation type="submission" date="2022-04" db="EMBL/GenBank/DDBJ databases">
        <title>Roseibium sp. CAU 1639 isolated from mud.</title>
        <authorList>
            <person name="Kim W."/>
        </authorList>
    </citation>
    <scope>NUCLEOTIDE SEQUENCE</scope>
    <source>
        <strain evidence="1">CAU 1639</strain>
    </source>
</reference>
<comment type="caution">
    <text evidence="1">The sequence shown here is derived from an EMBL/GenBank/DDBJ whole genome shotgun (WGS) entry which is preliminary data.</text>
</comment>
<name>A0ABT0GQS9_9HYPH</name>
<keyword evidence="2" id="KW-1185">Reference proteome</keyword>